<evidence type="ECO:0000256" key="2">
    <source>
        <dbReference type="ARBA" id="ARBA00009306"/>
    </source>
</evidence>
<feature type="transmembrane region" description="Helical" evidence="9">
    <location>
        <begin position="46"/>
        <end position="64"/>
    </location>
</feature>
<feature type="transmembrane region" description="Helical" evidence="9">
    <location>
        <begin position="260"/>
        <end position="279"/>
    </location>
</feature>
<dbReference type="PROSITE" id="PS50928">
    <property type="entry name" value="ABC_TM1"/>
    <property type="match status" value="1"/>
</dbReference>
<keyword evidence="5 9" id="KW-0812">Transmembrane</keyword>
<comment type="subcellular location">
    <subcellularLocation>
        <location evidence="1 9">Cell membrane</location>
        <topology evidence="1 9">Multi-pass membrane protein</topology>
    </subcellularLocation>
</comment>
<evidence type="ECO:0000256" key="8">
    <source>
        <dbReference type="ARBA" id="ARBA00056719"/>
    </source>
</evidence>
<organism evidence="12 13">
    <name type="scientific">Amorphus orientalis</name>
    <dbReference type="NCBI Taxonomy" id="649198"/>
    <lineage>
        <taxon>Bacteria</taxon>
        <taxon>Pseudomonadati</taxon>
        <taxon>Pseudomonadota</taxon>
        <taxon>Alphaproteobacteria</taxon>
        <taxon>Hyphomicrobiales</taxon>
        <taxon>Amorphaceae</taxon>
        <taxon>Amorphus</taxon>
    </lineage>
</organism>
<comment type="function">
    <text evidence="8">Probably part of an ABC transporter complex. Probably responsible for the translocation of the substrate across the membrane.</text>
</comment>
<feature type="transmembrane region" description="Helical" evidence="9">
    <location>
        <begin position="105"/>
        <end position="125"/>
    </location>
</feature>
<evidence type="ECO:0000313" key="13">
    <source>
        <dbReference type="Proteomes" id="UP001229244"/>
    </source>
</evidence>
<dbReference type="RefSeq" id="WP_306885232.1">
    <property type="nucleotide sequence ID" value="NZ_JAUSUL010000002.1"/>
</dbReference>
<dbReference type="PANTHER" id="PTHR30151">
    <property type="entry name" value="ALKANE SULFONATE ABC TRANSPORTER-RELATED, MEMBRANE SUBUNIT"/>
    <property type="match status" value="1"/>
</dbReference>
<feature type="region of interest" description="Disordered" evidence="10">
    <location>
        <begin position="1"/>
        <end position="31"/>
    </location>
</feature>
<keyword evidence="6 9" id="KW-1133">Transmembrane helix</keyword>
<feature type="transmembrane region" description="Helical" evidence="9">
    <location>
        <begin position="223"/>
        <end position="248"/>
    </location>
</feature>
<dbReference type="FunFam" id="1.10.3720.10:FF:000003">
    <property type="entry name" value="Aliphatic sulfonate ABC transporter permease"/>
    <property type="match status" value="1"/>
</dbReference>
<comment type="caution">
    <text evidence="12">The sequence shown here is derived from an EMBL/GenBank/DDBJ whole genome shotgun (WGS) entry which is preliminary data.</text>
</comment>
<dbReference type="EMBL" id="JAUSUL010000002">
    <property type="protein sequence ID" value="MDQ0315398.1"/>
    <property type="molecule type" value="Genomic_DNA"/>
</dbReference>
<dbReference type="Pfam" id="PF00528">
    <property type="entry name" value="BPD_transp_1"/>
    <property type="match status" value="1"/>
</dbReference>
<dbReference type="InterPro" id="IPR035906">
    <property type="entry name" value="MetI-like_sf"/>
</dbReference>
<feature type="domain" description="ABC transmembrane type-1" evidence="11">
    <location>
        <begin position="98"/>
        <end position="278"/>
    </location>
</feature>
<evidence type="ECO:0000256" key="9">
    <source>
        <dbReference type="RuleBase" id="RU363032"/>
    </source>
</evidence>
<proteinExistence type="inferred from homology"/>
<keyword evidence="7 9" id="KW-0472">Membrane</keyword>
<keyword evidence="13" id="KW-1185">Reference proteome</keyword>
<evidence type="ECO:0000256" key="5">
    <source>
        <dbReference type="ARBA" id="ARBA00022692"/>
    </source>
</evidence>
<keyword evidence="4" id="KW-1003">Cell membrane</keyword>
<dbReference type="GO" id="GO:0005886">
    <property type="term" value="C:plasma membrane"/>
    <property type="evidence" value="ECO:0007669"/>
    <property type="project" value="UniProtKB-SubCell"/>
</dbReference>
<evidence type="ECO:0000256" key="4">
    <source>
        <dbReference type="ARBA" id="ARBA00022475"/>
    </source>
</evidence>
<sequence>MPSSSVSSTDTAPKGVSEPTPLRPVADNSERRPVPFRGGGFAPKPIWWIAPLVFAALVLVWEIGSDRGYISQLVLPAPSQVFEAFRDLFESGMLYNHLKASLTRLVIGFTCGATLGVVMGVLIGLYSLPRSAFRPMVAAIFPIPKIALLPLFIIWFGIGEGSKVATILFGSFFPMVIATYGGIDAVDRSLIRMGQSFNMSRAAIIRKIVLPSALPAILNGMRIAASISIILLVAAEMIGAEYGIGAYVLLAGNLMATDQLIAGVIVLSVLGLIVSWLISMAERHFLRWRA</sequence>
<accession>A0AAE3VNN2</accession>
<evidence type="ECO:0000313" key="12">
    <source>
        <dbReference type="EMBL" id="MDQ0315398.1"/>
    </source>
</evidence>
<dbReference type="InterPro" id="IPR000515">
    <property type="entry name" value="MetI-like"/>
</dbReference>
<feature type="compositionally biased region" description="Polar residues" evidence="10">
    <location>
        <begin position="1"/>
        <end position="11"/>
    </location>
</feature>
<dbReference type="CDD" id="cd06261">
    <property type="entry name" value="TM_PBP2"/>
    <property type="match status" value="1"/>
</dbReference>
<comment type="similarity">
    <text evidence="2 9">Belongs to the binding-protein-dependent transport system permease family.</text>
</comment>
<evidence type="ECO:0000256" key="3">
    <source>
        <dbReference type="ARBA" id="ARBA00022448"/>
    </source>
</evidence>
<dbReference type="PANTHER" id="PTHR30151:SF38">
    <property type="entry name" value="ALIPHATIC SULFONATES TRANSPORT PERMEASE PROTEIN SSUC-RELATED"/>
    <property type="match status" value="1"/>
</dbReference>
<keyword evidence="3 9" id="KW-0813">Transport</keyword>
<dbReference type="SUPFAM" id="SSF161098">
    <property type="entry name" value="MetI-like"/>
    <property type="match status" value="1"/>
</dbReference>
<evidence type="ECO:0000256" key="1">
    <source>
        <dbReference type="ARBA" id="ARBA00004651"/>
    </source>
</evidence>
<gene>
    <name evidence="12" type="ORF">J2S73_001855</name>
</gene>
<name>A0AAE3VNN2_9HYPH</name>
<dbReference type="Proteomes" id="UP001229244">
    <property type="component" value="Unassembled WGS sequence"/>
</dbReference>
<evidence type="ECO:0000256" key="6">
    <source>
        <dbReference type="ARBA" id="ARBA00022989"/>
    </source>
</evidence>
<evidence type="ECO:0000256" key="7">
    <source>
        <dbReference type="ARBA" id="ARBA00023136"/>
    </source>
</evidence>
<protein>
    <submittedName>
        <fullName evidence="12">NitT/TauT family transport system permease protein</fullName>
    </submittedName>
</protein>
<dbReference type="Gene3D" id="1.10.3720.10">
    <property type="entry name" value="MetI-like"/>
    <property type="match status" value="1"/>
</dbReference>
<evidence type="ECO:0000256" key="10">
    <source>
        <dbReference type="SAM" id="MobiDB-lite"/>
    </source>
</evidence>
<evidence type="ECO:0000259" key="11">
    <source>
        <dbReference type="PROSITE" id="PS50928"/>
    </source>
</evidence>
<feature type="transmembrane region" description="Helical" evidence="9">
    <location>
        <begin position="137"/>
        <end position="158"/>
    </location>
</feature>
<reference evidence="12" key="1">
    <citation type="submission" date="2023-07" db="EMBL/GenBank/DDBJ databases">
        <title>Genomic Encyclopedia of Type Strains, Phase IV (KMG-IV): sequencing the most valuable type-strain genomes for metagenomic binning, comparative biology and taxonomic classification.</title>
        <authorList>
            <person name="Goeker M."/>
        </authorList>
    </citation>
    <scope>NUCLEOTIDE SEQUENCE</scope>
    <source>
        <strain evidence="12">DSM 21202</strain>
    </source>
</reference>
<dbReference type="AlphaFoldDB" id="A0AAE3VNN2"/>
<dbReference type="GO" id="GO:0042918">
    <property type="term" value="P:alkanesulfonate transmembrane transport"/>
    <property type="evidence" value="ECO:0007669"/>
    <property type="project" value="UniProtKB-ARBA"/>
</dbReference>
<feature type="transmembrane region" description="Helical" evidence="9">
    <location>
        <begin position="164"/>
        <end position="183"/>
    </location>
</feature>